<dbReference type="SUPFAM" id="SSF52540">
    <property type="entry name" value="P-loop containing nucleoside triphosphate hydrolases"/>
    <property type="match status" value="1"/>
</dbReference>
<sequence length="348" mass="38989">MRDLGMDDFANSGPKGAKALDPKNQRIFDLMARVRSTYFKTKNDDELLVKLRRIERGIQDGREPGHALIVMGESGAGKSTIVEKALKSLATLKDYDDGYGNEMRPILYVIAPPSCTMTDLAAEILERLGYESASIGRGASVYHKLQRSLKNYGVRLLVIDEFQHVLEAPKIKGPAYVTNTMKNMLQDKSWPVHLVLVGLPEIEAVVDRDPAEQMERRTDPLTLANLSFKEDGEYVEWIVNTLVEDRAGLRMSSDQPHEFVERLMHGARSRFGLIMHLITYAIEDALEAGHDEVSTENWIEAYARLAKSKGTDDNVFAEPAWRSIIRPVNRDGSLGPVAPIKSPKKGRK</sequence>
<dbReference type="InterPro" id="IPR027417">
    <property type="entry name" value="P-loop_NTPase"/>
</dbReference>
<dbReference type="Gene3D" id="3.40.50.300">
    <property type="entry name" value="P-loop containing nucleotide triphosphate hydrolases"/>
    <property type="match status" value="1"/>
</dbReference>
<proteinExistence type="predicted"/>
<feature type="region of interest" description="Disordered" evidence="1">
    <location>
        <begin position="329"/>
        <end position="348"/>
    </location>
</feature>
<dbReference type="EMBL" id="LNQB01000061">
    <property type="protein sequence ID" value="OAP48429.1"/>
    <property type="molecule type" value="Genomic_DNA"/>
</dbReference>
<name>A0A178YLM8_SINSA</name>
<comment type="caution">
    <text evidence="3">The sequence shown here is derived from an EMBL/GenBank/DDBJ whole genome shotgun (WGS) entry which is preliminary data.</text>
</comment>
<dbReference type="Proteomes" id="UP000078507">
    <property type="component" value="Unassembled WGS sequence"/>
</dbReference>
<dbReference type="InterPro" id="IPR003593">
    <property type="entry name" value="AAA+_ATPase"/>
</dbReference>
<dbReference type="InterPro" id="IPR052026">
    <property type="entry name" value="ExeA_AAA_ATPase_DNA-bind"/>
</dbReference>
<protein>
    <recommendedName>
        <fullName evidence="2">AAA+ ATPase domain-containing protein</fullName>
    </recommendedName>
</protein>
<evidence type="ECO:0000259" key="2">
    <source>
        <dbReference type="SMART" id="SM00382"/>
    </source>
</evidence>
<accession>A0A178YLM8</accession>
<dbReference type="STRING" id="36856.ATB98_24060"/>
<dbReference type="PANTHER" id="PTHR35894:SF1">
    <property type="entry name" value="PHOSPHORIBULOKINASE _ URIDINE KINASE FAMILY"/>
    <property type="match status" value="1"/>
</dbReference>
<dbReference type="AlphaFoldDB" id="A0A178YLM8"/>
<organism evidence="3 4">
    <name type="scientific">Sinorhizobium saheli</name>
    <dbReference type="NCBI Taxonomy" id="36856"/>
    <lineage>
        <taxon>Bacteria</taxon>
        <taxon>Pseudomonadati</taxon>
        <taxon>Pseudomonadota</taxon>
        <taxon>Alphaproteobacteria</taxon>
        <taxon>Hyphomicrobiales</taxon>
        <taxon>Rhizobiaceae</taxon>
        <taxon>Sinorhizobium/Ensifer group</taxon>
        <taxon>Sinorhizobium</taxon>
    </lineage>
</organism>
<evidence type="ECO:0000313" key="4">
    <source>
        <dbReference type="Proteomes" id="UP000078507"/>
    </source>
</evidence>
<evidence type="ECO:0000313" key="3">
    <source>
        <dbReference type="EMBL" id="OAP48429.1"/>
    </source>
</evidence>
<feature type="domain" description="AAA+ ATPase" evidence="2">
    <location>
        <begin position="64"/>
        <end position="221"/>
    </location>
</feature>
<reference evidence="3 4" key="1">
    <citation type="submission" date="2015-11" db="EMBL/GenBank/DDBJ databases">
        <title>Ensifer anhuiense sp. nov., an effective nitrogen fixation bacterium with Glycine soja.</title>
        <authorList>
            <person name="Yan H."/>
            <person name="Chen W."/>
        </authorList>
    </citation>
    <scope>NUCLEOTIDE SEQUENCE [LARGE SCALE GENOMIC DNA]</scope>
    <source>
        <strain evidence="3 4">LMG 7837</strain>
    </source>
</reference>
<dbReference type="OrthoDB" id="5288220at2"/>
<dbReference type="PANTHER" id="PTHR35894">
    <property type="entry name" value="GENERAL SECRETION PATHWAY PROTEIN A-RELATED"/>
    <property type="match status" value="1"/>
</dbReference>
<evidence type="ECO:0000256" key="1">
    <source>
        <dbReference type="SAM" id="MobiDB-lite"/>
    </source>
</evidence>
<keyword evidence="4" id="KW-1185">Reference proteome</keyword>
<gene>
    <name evidence="3" type="ORF">ATB98_24060</name>
</gene>
<dbReference type="Pfam" id="PF05621">
    <property type="entry name" value="TniB"/>
    <property type="match status" value="1"/>
</dbReference>
<dbReference type="InterPro" id="IPR008868">
    <property type="entry name" value="TniB"/>
</dbReference>
<dbReference type="SMART" id="SM00382">
    <property type="entry name" value="AAA"/>
    <property type="match status" value="1"/>
</dbReference>